<proteinExistence type="predicted"/>
<feature type="domain" description="C-type lysozyme inhibitor" evidence="6">
    <location>
        <begin position="251"/>
        <end position="314"/>
    </location>
</feature>
<reference evidence="7" key="1">
    <citation type="submission" date="2021-03" db="EMBL/GenBank/DDBJ databases">
        <title>Roseibium sp. CAU 1637 isolated from Incheon.</title>
        <authorList>
            <person name="Kim W."/>
        </authorList>
    </citation>
    <scope>NUCLEOTIDE SEQUENCE</scope>
    <source>
        <strain evidence="7">CAU 1637</strain>
    </source>
</reference>
<evidence type="ECO:0000256" key="4">
    <source>
        <dbReference type="ARBA" id="ARBA00023288"/>
    </source>
</evidence>
<evidence type="ECO:0000313" key="8">
    <source>
        <dbReference type="Proteomes" id="UP000664779"/>
    </source>
</evidence>
<accession>A0A939EQK7</accession>
<dbReference type="Pfam" id="PF09864">
    <property type="entry name" value="MliC"/>
    <property type="match status" value="1"/>
</dbReference>
<protein>
    <submittedName>
        <fullName evidence="7">MliC family protein</fullName>
    </submittedName>
</protein>
<dbReference type="RefSeq" id="WP_206943147.1">
    <property type="nucleotide sequence ID" value="NZ_JAFLNF010000008.1"/>
</dbReference>
<dbReference type="Gene3D" id="2.30.30.40">
    <property type="entry name" value="SH3 Domains"/>
    <property type="match status" value="1"/>
</dbReference>
<keyword evidence="8" id="KW-1185">Reference proteome</keyword>
<keyword evidence="4" id="KW-0449">Lipoprotein</keyword>
<dbReference type="Proteomes" id="UP000664779">
    <property type="component" value="Unassembled WGS sequence"/>
</dbReference>
<evidence type="ECO:0000259" key="6">
    <source>
        <dbReference type="Pfam" id="PF09864"/>
    </source>
</evidence>
<dbReference type="EMBL" id="JAFLNF010000008">
    <property type="protein sequence ID" value="MBO0346859.1"/>
    <property type="molecule type" value="Genomic_DNA"/>
</dbReference>
<feature type="signal peptide" evidence="5">
    <location>
        <begin position="1"/>
        <end position="21"/>
    </location>
</feature>
<organism evidence="7 8">
    <name type="scientific">Roseibium limicola</name>
    <dbReference type="NCBI Taxonomy" id="2816037"/>
    <lineage>
        <taxon>Bacteria</taxon>
        <taxon>Pseudomonadati</taxon>
        <taxon>Pseudomonadota</taxon>
        <taxon>Alphaproteobacteria</taxon>
        <taxon>Hyphomicrobiales</taxon>
        <taxon>Stappiaceae</taxon>
        <taxon>Roseibium</taxon>
    </lineage>
</organism>
<evidence type="ECO:0000313" key="7">
    <source>
        <dbReference type="EMBL" id="MBO0346859.1"/>
    </source>
</evidence>
<dbReference type="SUPFAM" id="SSF141488">
    <property type="entry name" value="YdhA-like"/>
    <property type="match status" value="1"/>
</dbReference>
<keyword evidence="1 5" id="KW-0732">Signal</keyword>
<name>A0A939EQK7_9HYPH</name>
<keyword evidence="3" id="KW-0564">Palmitate</keyword>
<dbReference type="InterPro" id="IPR036328">
    <property type="entry name" value="MliC_sf"/>
</dbReference>
<sequence>MRNFSGLLIFGLLAFSTSVQASPDVDFPQNGQSYGGKVRSGPGLQYRQVGSLGEGNQILILNGTGVLMDGYEWFQIRYGRGRTGYQWGGIFCSQTEYPGILTTCARGLNNILPPVQQGARQPASGGQNTSVQQVTPAFNGLGNGVNGLTVDQVFHSRGSFSNAGGGQWEELNEQGRVSFRFEERGRSDTAVYLFDASRNVGLQLNLQSRQVLYGQGNDPMQPLYTITNAIADVAAGGSAPVASPAARTVHYTCPEGLPLAVTFSDIGGANEHVTFNMDTFEGNRLARVRSGSGALYTDGVFSIHTKGNEAVFQGPSGSDRCFER</sequence>
<dbReference type="Gene3D" id="2.40.128.200">
    <property type="match status" value="1"/>
</dbReference>
<dbReference type="AlphaFoldDB" id="A0A939EQK7"/>
<gene>
    <name evidence="7" type="ORF">J0X15_16650</name>
</gene>
<evidence type="ECO:0000256" key="3">
    <source>
        <dbReference type="ARBA" id="ARBA00023139"/>
    </source>
</evidence>
<keyword evidence="2" id="KW-0472">Membrane</keyword>
<evidence type="ECO:0000256" key="1">
    <source>
        <dbReference type="ARBA" id="ARBA00022729"/>
    </source>
</evidence>
<dbReference type="InterPro" id="IPR018660">
    <property type="entry name" value="MliC"/>
</dbReference>
<comment type="caution">
    <text evidence="7">The sequence shown here is derived from an EMBL/GenBank/DDBJ whole genome shotgun (WGS) entry which is preliminary data.</text>
</comment>
<evidence type="ECO:0000256" key="5">
    <source>
        <dbReference type="SAM" id="SignalP"/>
    </source>
</evidence>
<evidence type="ECO:0000256" key="2">
    <source>
        <dbReference type="ARBA" id="ARBA00023136"/>
    </source>
</evidence>
<feature type="chain" id="PRO_5037833223" evidence="5">
    <location>
        <begin position="22"/>
        <end position="324"/>
    </location>
</feature>